<dbReference type="RefSeq" id="XP_013792510.2">
    <property type="nucleotide sequence ID" value="XM_013937056.2"/>
</dbReference>
<dbReference type="GeneID" id="106476395"/>
<keyword evidence="1" id="KW-1185">Reference proteome</keyword>
<sequence>MHKSLSFVDGGVIPLQALCPSSHLHPACNVYNQPICGDEAEDKKYCNPLCSLILPVTTVGAFYIDRDKDQRGQQNNAAKSKTVSLILSCGSQKPLFWKLNVVKQEHMNTRHSELPKKEYVCINTKDAGLQPEFNMGTQRSYLCTTDPFQWDTVMVTRLLPRNTKLLLSVGNYIFLCYPVAGCSTEQQTSFSALMVELTTCEQALLVECTEESDNRVSVCGVLCPLTSSSATLSILSPVDIHTVKEQPCSILAKQEESLPQFVSRCTKAVLQSLLPNYESQEGNSTSDCFMCNVITELKLYTIYG</sequence>
<protein>
    <submittedName>
        <fullName evidence="2">Uncharacterized protein LOC106476395</fullName>
    </submittedName>
</protein>
<evidence type="ECO:0000313" key="1">
    <source>
        <dbReference type="Proteomes" id="UP000694941"/>
    </source>
</evidence>
<reference evidence="2" key="1">
    <citation type="submission" date="2025-08" db="UniProtKB">
        <authorList>
            <consortium name="RefSeq"/>
        </authorList>
    </citation>
    <scope>IDENTIFICATION</scope>
    <source>
        <tissue evidence="2">Muscle</tissue>
    </source>
</reference>
<evidence type="ECO:0000313" key="2">
    <source>
        <dbReference type="RefSeq" id="XP_013792510.2"/>
    </source>
</evidence>
<organism evidence="1 2">
    <name type="scientific">Limulus polyphemus</name>
    <name type="common">Atlantic horseshoe crab</name>
    <dbReference type="NCBI Taxonomy" id="6850"/>
    <lineage>
        <taxon>Eukaryota</taxon>
        <taxon>Metazoa</taxon>
        <taxon>Ecdysozoa</taxon>
        <taxon>Arthropoda</taxon>
        <taxon>Chelicerata</taxon>
        <taxon>Merostomata</taxon>
        <taxon>Xiphosura</taxon>
        <taxon>Limulidae</taxon>
        <taxon>Limulus</taxon>
    </lineage>
</organism>
<name>A0ABM1C1B3_LIMPO</name>
<gene>
    <name evidence="2" type="primary">LOC106476395</name>
</gene>
<proteinExistence type="predicted"/>
<dbReference type="Proteomes" id="UP000694941">
    <property type="component" value="Unplaced"/>
</dbReference>
<accession>A0ABM1C1B3</accession>